<gene>
    <name evidence="2" type="ORF">DR950_09930</name>
</gene>
<organism evidence="2 3">
    <name type="scientific">Kitasatospora xanthocidica</name>
    <dbReference type="NCBI Taxonomy" id="83382"/>
    <lineage>
        <taxon>Bacteria</taxon>
        <taxon>Bacillati</taxon>
        <taxon>Actinomycetota</taxon>
        <taxon>Actinomycetes</taxon>
        <taxon>Kitasatosporales</taxon>
        <taxon>Streptomycetaceae</taxon>
        <taxon>Kitasatospora</taxon>
    </lineage>
</organism>
<sequence length="422" mass="44878">MSNHLAIATVTEALRLLVSRALSPDIPFAVEVGTRKPPTEPPADPTITVFLYQVTPNASLRNHDAPTRATDGTVLTRPAAALDLHYLISCYGEESQLVGQRLLGCVVRTLTEQPALSRQLIEEAAAQPYLVGTDLAASPQRVRFTPTTMDVDEMSKLWSTLLQTPYALSVTYQATAVFVEGKVDPVAGKPVLRRTVRAVPSRGPVVERVLSRPAGSTGAPEEGPVTRDRELVVVGSGLRAELVVARLGGRRVPVAPGGVRDDRLVVAVPADLPPGVYQLQVLHGLALDGRPAAEHLAVESNAQTFARQPRIAAPIGTADRTDGPAGVSAQVDVRLDLPLRDDQQVLLLLDELSPPTGRAGASYQFRAPVPSQPRSDPYAVRVPVTGVRPTVYLARVQVDGVPSELTVSGDGAFSGPVVDLTH</sequence>
<dbReference type="RefSeq" id="WP_053112582.1">
    <property type="nucleotide sequence ID" value="NZ_QVIG01000001.1"/>
</dbReference>
<dbReference type="Proteomes" id="UP000263377">
    <property type="component" value="Unassembled WGS sequence"/>
</dbReference>
<accession>A0A372ZS61</accession>
<dbReference type="EMBL" id="QVIG01000001">
    <property type="protein sequence ID" value="RGD58067.1"/>
    <property type="molecule type" value="Genomic_DNA"/>
</dbReference>
<evidence type="ECO:0000259" key="1">
    <source>
        <dbReference type="Pfam" id="PF14065"/>
    </source>
</evidence>
<reference evidence="2 3" key="1">
    <citation type="submission" date="2018-08" db="EMBL/GenBank/DDBJ databases">
        <title>Diversity &amp; Physiological Properties of Lignin-Decomposing Actinobacteria from Soil.</title>
        <authorList>
            <person name="Roh S.G."/>
            <person name="Kim S.B."/>
        </authorList>
    </citation>
    <scope>NUCLEOTIDE SEQUENCE [LARGE SCALE GENOMIC DNA]</scope>
    <source>
        <strain evidence="2 3">MMS17-GH009</strain>
    </source>
</reference>
<evidence type="ECO:0000313" key="3">
    <source>
        <dbReference type="Proteomes" id="UP000263377"/>
    </source>
</evidence>
<dbReference type="Pfam" id="PF14065">
    <property type="entry name" value="Pvc16_N"/>
    <property type="match status" value="1"/>
</dbReference>
<protein>
    <submittedName>
        <fullName evidence="2">DUF4255 domain-containing protein</fullName>
    </submittedName>
</protein>
<feature type="domain" description="Pvc16 N-terminal" evidence="1">
    <location>
        <begin position="9"/>
        <end position="192"/>
    </location>
</feature>
<comment type="caution">
    <text evidence="2">The sequence shown here is derived from an EMBL/GenBank/DDBJ whole genome shotgun (WGS) entry which is preliminary data.</text>
</comment>
<proteinExistence type="predicted"/>
<keyword evidence="3" id="KW-1185">Reference proteome</keyword>
<name>A0A372ZS61_9ACTN</name>
<dbReference type="AlphaFoldDB" id="A0A372ZS61"/>
<evidence type="ECO:0000313" key="2">
    <source>
        <dbReference type="EMBL" id="RGD58067.1"/>
    </source>
</evidence>
<dbReference type="InterPro" id="IPR025351">
    <property type="entry name" value="Pvc16_N"/>
</dbReference>